<dbReference type="PROSITE" id="PS50097">
    <property type="entry name" value="BTB"/>
    <property type="match status" value="1"/>
</dbReference>
<dbReference type="AlphaFoldDB" id="A0A811LK33"/>
<dbReference type="Proteomes" id="UP000783686">
    <property type="component" value="Unassembled WGS sequence"/>
</dbReference>
<evidence type="ECO:0000313" key="3">
    <source>
        <dbReference type="Proteomes" id="UP000614601"/>
    </source>
</evidence>
<proteinExistence type="predicted"/>
<sequence>MERPLPSLICERTVSVKYQYGNFPKFVINLDPEFYYSKEGSNEKITQLLMQFNIEESNDKTYFNLKCLNEEFSSDWSKVDVFVYSTHWIGYLNQRWSDPNNFRRTVSLMQPRLNYLGLLMNDELSDFTLICPGKDNEQHKIPVHRILLYQSSPYFRSLFSNFENFKENQAGSSYIDVDYNAIYEILYFMYTGNLSKTIDDNIAEAGAASEYFMMDELTNALQEKTKLCLTQDNAGTILESALACRVDNVAQIAFKFIKKVMTKQQKEQVFADICGKLPSQFAEFVASLD</sequence>
<dbReference type="OrthoDB" id="646702at2759"/>
<comment type="caution">
    <text evidence="2">The sequence shown here is derived from an EMBL/GenBank/DDBJ whole genome shotgun (WGS) entry which is preliminary data.</text>
</comment>
<evidence type="ECO:0000259" key="1">
    <source>
        <dbReference type="PROSITE" id="PS50097"/>
    </source>
</evidence>
<dbReference type="SUPFAM" id="SSF54695">
    <property type="entry name" value="POZ domain"/>
    <property type="match status" value="1"/>
</dbReference>
<reference evidence="2" key="1">
    <citation type="submission" date="2020-09" db="EMBL/GenBank/DDBJ databases">
        <authorList>
            <person name="Kikuchi T."/>
        </authorList>
    </citation>
    <scope>NUCLEOTIDE SEQUENCE</scope>
    <source>
        <strain evidence="2">SH1</strain>
    </source>
</reference>
<dbReference type="EMBL" id="CAJFDH010000006">
    <property type="protein sequence ID" value="CAD5228860.1"/>
    <property type="molecule type" value="Genomic_DNA"/>
</dbReference>
<dbReference type="Gene3D" id="3.30.710.10">
    <property type="entry name" value="Potassium Channel Kv1.1, Chain A"/>
    <property type="match status" value="1"/>
</dbReference>
<dbReference type="PANTHER" id="PTHR24413">
    <property type="entry name" value="SPECKLE-TYPE POZ PROTEIN"/>
    <property type="match status" value="1"/>
</dbReference>
<organism evidence="2 3">
    <name type="scientific">Bursaphelenchus okinawaensis</name>
    <dbReference type="NCBI Taxonomy" id="465554"/>
    <lineage>
        <taxon>Eukaryota</taxon>
        <taxon>Metazoa</taxon>
        <taxon>Ecdysozoa</taxon>
        <taxon>Nematoda</taxon>
        <taxon>Chromadorea</taxon>
        <taxon>Rhabditida</taxon>
        <taxon>Tylenchina</taxon>
        <taxon>Tylenchomorpha</taxon>
        <taxon>Aphelenchoidea</taxon>
        <taxon>Aphelenchoididae</taxon>
        <taxon>Bursaphelenchus</taxon>
    </lineage>
</organism>
<dbReference type="Pfam" id="PF00651">
    <property type="entry name" value="BTB"/>
    <property type="match status" value="1"/>
</dbReference>
<dbReference type="Proteomes" id="UP000614601">
    <property type="component" value="Unassembled WGS sequence"/>
</dbReference>
<name>A0A811LK33_9BILA</name>
<accession>A0A811LK33</accession>
<dbReference type="SMART" id="SM00225">
    <property type="entry name" value="BTB"/>
    <property type="match status" value="1"/>
</dbReference>
<dbReference type="InterPro" id="IPR011333">
    <property type="entry name" value="SKP1/BTB/POZ_sf"/>
</dbReference>
<gene>
    <name evidence="2" type="ORF">BOKJ2_LOCUS12919</name>
</gene>
<feature type="domain" description="BTB" evidence="1">
    <location>
        <begin position="125"/>
        <end position="198"/>
    </location>
</feature>
<dbReference type="CDD" id="cd18186">
    <property type="entry name" value="BTB_POZ_ZBTB_KLHL-like"/>
    <property type="match status" value="1"/>
</dbReference>
<protein>
    <recommendedName>
        <fullName evidence="1">BTB domain-containing protein</fullName>
    </recommendedName>
</protein>
<dbReference type="EMBL" id="CAJFCW020000006">
    <property type="protein sequence ID" value="CAG9125158.1"/>
    <property type="molecule type" value="Genomic_DNA"/>
</dbReference>
<keyword evidence="3" id="KW-1185">Reference proteome</keyword>
<dbReference type="InterPro" id="IPR000210">
    <property type="entry name" value="BTB/POZ_dom"/>
</dbReference>
<evidence type="ECO:0000313" key="2">
    <source>
        <dbReference type="EMBL" id="CAD5228860.1"/>
    </source>
</evidence>